<feature type="transmembrane region" description="Helical" evidence="1">
    <location>
        <begin position="6"/>
        <end position="23"/>
    </location>
</feature>
<evidence type="ECO:0000313" key="2">
    <source>
        <dbReference type="EMBL" id="SMY17004.1"/>
    </source>
</evidence>
<feature type="transmembrane region" description="Helical" evidence="1">
    <location>
        <begin position="137"/>
        <end position="156"/>
    </location>
</feature>
<feature type="transmembrane region" description="Helical" evidence="1">
    <location>
        <begin position="97"/>
        <end position="117"/>
    </location>
</feature>
<gene>
    <name evidence="2" type="ORF">PAQU9191_02245</name>
</gene>
<evidence type="ECO:0000256" key="1">
    <source>
        <dbReference type="SAM" id="Phobius"/>
    </source>
</evidence>
<keyword evidence="1" id="KW-1133">Transmembrane helix</keyword>
<name>A0A1Y6KY54_9GAMM</name>
<protein>
    <recommendedName>
        <fullName evidence="4">Oligosaccharide repeat unit polymerase</fullName>
    </recommendedName>
</protein>
<evidence type="ECO:0000313" key="3">
    <source>
        <dbReference type="Proteomes" id="UP000196485"/>
    </source>
</evidence>
<dbReference type="Proteomes" id="UP000196485">
    <property type="component" value="Unassembled WGS sequence"/>
</dbReference>
<feature type="transmembrane region" description="Helical" evidence="1">
    <location>
        <begin position="185"/>
        <end position="204"/>
    </location>
</feature>
<dbReference type="EMBL" id="FYAH01000003">
    <property type="protein sequence ID" value="SMY17004.1"/>
    <property type="molecule type" value="Genomic_DNA"/>
</dbReference>
<sequence length="397" mass="45944">MLLLIQILTLIMVTLIFIDFYITRDHLSPSIAVCLPIVISVFLFSLGLSDLLDVNSVEFFFYYICILMFFIGMYKTRPKRILKSYNFSNYNRSKIKLVIIFTQLSALLIFIIESLIVTPPLLSSTPNLNYMNFGLPIIHHAISLLNVSCVLSIIYIKLSGKKYLFYFNSILSLCIFTLLTQRLSILIAIIVSYCTYSLVFNVYLTKRKFLNLVLLSILFIGMFILLGESRLGGIKGSAIYEMTEINSDSMPSYLALPYIYITIGIQNTVNYIAGFESIYFGLSGLLRTLPLVSPDDLLGYNLSNYQARFNFTTFAFPHLMIVDFGYFAPALLLFFGWFINFAYYRAIYENLFWVVFYLSFILPQSIFLFFADNFFSTTLIIYLIYIYMVCYFIRKRG</sequence>
<reference evidence="3" key="1">
    <citation type="submission" date="2017-06" db="EMBL/GenBank/DDBJ databases">
        <authorList>
            <person name="Rodrigo-Torres L."/>
            <person name="Arahal R. D."/>
            <person name="Lucena T."/>
        </authorList>
    </citation>
    <scope>NUCLEOTIDE SEQUENCE [LARGE SCALE GENOMIC DNA]</scope>
    <source>
        <strain evidence="3">type strain: CECT 9192</strain>
    </source>
</reference>
<accession>A0A1Y6KY54</accession>
<dbReference type="NCBIfam" id="TIGR04370">
    <property type="entry name" value="glyco_rpt_poly"/>
    <property type="match status" value="1"/>
</dbReference>
<feature type="transmembrane region" description="Helical" evidence="1">
    <location>
        <begin position="351"/>
        <end position="369"/>
    </location>
</feature>
<dbReference type="AlphaFoldDB" id="A0A1Y6KY54"/>
<proteinExistence type="predicted"/>
<feature type="transmembrane region" description="Helical" evidence="1">
    <location>
        <begin position="60"/>
        <end position="76"/>
    </location>
</feature>
<feature type="transmembrane region" description="Helical" evidence="1">
    <location>
        <begin position="324"/>
        <end position="344"/>
    </location>
</feature>
<organism evidence="2 3">
    <name type="scientific">Photobacterium aquimaris</name>
    <dbReference type="NCBI Taxonomy" id="512643"/>
    <lineage>
        <taxon>Bacteria</taxon>
        <taxon>Pseudomonadati</taxon>
        <taxon>Pseudomonadota</taxon>
        <taxon>Gammaproteobacteria</taxon>
        <taxon>Vibrionales</taxon>
        <taxon>Vibrionaceae</taxon>
        <taxon>Photobacterium</taxon>
    </lineage>
</organism>
<keyword evidence="1" id="KW-0472">Membrane</keyword>
<feature type="transmembrane region" description="Helical" evidence="1">
    <location>
        <begin position="163"/>
        <end position="179"/>
    </location>
</feature>
<keyword evidence="3" id="KW-1185">Reference proteome</keyword>
<feature type="transmembrane region" description="Helical" evidence="1">
    <location>
        <begin position="375"/>
        <end position="393"/>
    </location>
</feature>
<keyword evidence="1" id="KW-0812">Transmembrane</keyword>
<feature type="transmembrane region" description="Helical" evidence="1">
    <location>
        <begin position="30"/>
        <end position="48"/>
    </location>
</feature>
<evidence type="ECO:0008006" key="4">
    <source>
        <dbReference type="Google" id="ProtNLM"/>
    </source>
</evidence>
<feature type="transmembrane region" description="Helical" evidence="1">
    <location>
        <begin position="209"/>
        <end position="227"/>
    </location>
</feature>